<dbReference type="OrthoDB" id="5986966at2"/>
<reference evidence="1 2" key="1">
    <citation type="submission" date="2016-08" db="EMBL/GenBank/DDBJ databases">
        <authorList>
            <person name="Seilhamer J.J."/>
        </authorList>
    </citation>
    <scope>NUCLEOTIDE SEQUENCE [LARGE SCALE GENOMIC DNA]</scope>
    <source>
        <strain evidence="1 2">CFBP4644</strain>
    </source>
</reference>
<gene>
    <name evidence="1" type="ORF">XmelCFBP4644_14015</name>
</gene>
<name>A0A2S7DD58_9XANT</name>
<dbReference type="EMBL" id="MDEH01000008">
    <property type="protein sequence ID" value="PPU71766.1"/>
    <property type="molecule type" value="Genomic_DNA"/>
</dbReference>
<accession>A0A2S7DD58</accession>
<organism evidence="1 2">
    <name type="scientific">Xanthomonas melonis</name>
    <dbReference type="NCBI Taxonomy" id="56456"/>
    <lineage>
        <taxon>Bacteria</taxon>
        <taxon>Pseudomonadati</taxon>
        <taxon>Pseudomonadota</taxon>
        <taxon>Gammaproteobacteria</taxon>
        <taxon>Lysobacterales</taxon>
        <taxon>Lysobacteraceae</taxon>
        <taxon>Xanthomonas</taxon>
    </lineage>
</organism>
<dbReference type="RefSeq" id="WP_104587839.1">
    <property type="nucleotide sequence ID" value="NZ_JAJGQH010000014.1"/>
</dbReference>
<dbReference type="AlphaFoldDB" id="A0A2S7DD58"/>
<dbReference type="Proteomes" id="UP000239865">
    <property type="component" value="Unassembled WGS sequence"/>
</dbReference>
<dbReference type="Pfam" id="PF05930">
    <property type="entry name" value="Phage_AlpA"/>
    <property type="match status" value="1"/>
</dbReference>
<evidence type="ECO:0000313" key="2">
    <source>
        <dbReference type="Proteomes" id="UP000239865"/>
    </source>
</evidence>
<dbReference type="InterPro" id="IPR010260">
    <property type="entry name" value="AlpA"/>
</dbReference>
<evidence type="ECO:0008006" key="3">
    <source>
        <dbReference type="Google" id="ProtNLM"/>
    </source>
</evidence>
<evidence type="ECO:0000313" key="1">
    <source>
        <dbReference type="EMBL" id="PPU71766.1"/>
    </source>
</evidence>
<comment type="caution">
    <text evidence="1">The sequence shown here is derived from an EMBL/GenBank/DDBJ whole genome shotgun (WGS) entry which is preliminary data.</text>
</comment>
<proteinExistence type="predicted"/>
<protein>
    <recommendedName>
        <fullName evidence="3">AlpA family phage regulatory protein</fullName>
    </recommendedName>
</protein>
<sequence length="74" mass="8382">MSSSKQCGPHAQRSTQVRARIGIGRATVYAWMDGASPYHDPEFLKPICPGRNIGFIEWEVNQYIAEFMVKRAKP</sequence>